<organism evidence="2 3">
    <name type="scientific">Zasmidium cellare</name>
    <name type="common">Wine cellar mold</name>
    <name type="synonym">Racodium cellare</name>
    <dbReference type="NCBI Taxonomy" id="395010"/>
    <lineage>
        <taxon>Eukaryota</taxon>
        <taxon>Fungi</taxon>
        <taxon>Dikarya</taxon>
        <taxon>Ascomycota</taxon>
        <taxon>Pezizomycotina</taxon>
        <taxon>Dothideomycetes</taxon>
        <taxon>Dothideomycetidae</taxon>
        <taxon>Mycosphaerellales</taxon>
        <taxon>Mycosphaerellaceae</taxon>
        <taxon>Zasmidium</taxon>
    </lineage>
</organism>
<dbReference type="InterPro" id="IPR052897">
    <property type="entry name" value="Sec-Metab_Biosynth_Hydrolase"/>
</dbReference>
<dbReference type="Pfam" id="PF12697">
    <property type="entry name" value="Abhydrolase_6"/>
    <property type="match status" value="1"/>
</dbReference>
<gene>
    <name evidence="2" type="ORF">PRZ48_013993</name>
</gene>
<dbReference type="Gene3D" id="3.40.50.1820">
    <property type="entry name" value="alpha/beta hydrolase"/>
    <property type="match status" value="1"/>
</dbReference>
<keyword evidence="3" id="KW-1185">Reference proteome</keyword>
<protein>
    <recommendedName>
        <fullName evidence="1">AB hydrolase-1 domain-containing protein</fullName>
    </recommendedName>
</protein>
<evidence type="ECO:0000313" key="3">
    <source>
        <dbReference type="Proteomes" id="UP001305779"/>
    </source>
</evidence>
<name>A0ABR0DZN9_ZASCE</name>
<comment type="caution">
    <text evidence="2">The sequence shown here is derived from an EMBL/GenBank/DDBJ whole genome shotgun (WGS) entry which is preliminary data.</text>
</comment>
<proteinExistence type="predicted"/>
<dbReference type="Proteomes" id="UP001305779">
    <property type="component" value="Unassembled WGS sequence"/>
</dbReference>
<dbReference type="PANTHER" id="PTHR37017:SF11">
    <property type="entry name" value="ESTERASE_LIPASE_THIOESTERASE DOMAIN-CONTAINING PROTEIN"/>
    <property type="match status" value="1"/>
</dbReference>
<dbReference type="InterPro" id="IPR000073">
    <property type="entry name" value="AB_hydrolase_1"/>
</dbReference>
<accession>A0ABR0DZN9</accession>
<dbReference type="InterPro" id="IPR029058">
    <property type="entry name" value="AB_hydrolase_fold"/>
</dbReference>
<sequence>MATPTIMFVPGAWHNPVCYSIVNHKLKAAGYRTVLVSLASVGPEEHLKDFGPDVKLIRDAIEHVANAGHEVLLVLHSYSGLPGTEASKDLDIASRSRAGLPGGVAHIFYCASFIIREGESLSSSFGGHDLPWYNIADDKSYYTPRTPIHTFYNDLPADEAQAAAAHLKPHSYQVTHSKLTYAAWRYVPSTYLYCTEDNAILLEVQKLMVEEFAKGVEIRTETIRAGHSPFLSRPDAMTMAIRRAAGE</sequence>
<dbReference type="PANTHER" id="PTHR37017">
    <property type="entry name" value="AB HYDROLASE-1 DOMAIN-CONTAINING PROTEIN-RELATED"/>
    <property type="match status" value="1"/>
</dbReference>
<feature type="domain" description="AB hydrolase-1" evidence="1">
    <location>
        <begin position="7"/>
        <end position="237"/>
    </location>
</feature>
<evidence type="ECO:0000259" key="1">
    <source>
        <dbReference type="Pfam" id="PF12697"/>
    </source>
</evidence>
<dbReference type="EMBL" id="JAXOVC010000013">
    <property type="protein sequence ID" value="KAK4494637.1"/>
    <property type="molecule type" value="Genomic_DNA"/>
</dbReference>
<dbReference type="SUPFAM" id="SSF53474">
    <property type="entry name" value="alpha/beta-Hydrolases"/>
    <property type="match status" value="1"/>
</dbReference>
<reference evidence="2 3" key="1">
    <citation type="journal article" date="2023" name="G3 (Bethesda)">
        <title>A chromosome-level genome assembly of Zasmidium syzygii isolated from banana leaves.</title>
        <authorList>
            <person name="van Westerhoven A.C."/>
            <person name="Mehrabi R."/>
            <person name="Talebi R."/>
            <person name="Steentjes M.B.F."/>
            <person name="Corcolon B."/>
            <person name="Chong P.A."/>
            <person name="Kema G.H.J."/>
            <person name="Seidl M.F."/>
        </authorList>
    </citation>
    <scope>NUCLEOTIDE SEQUENCE [LARGE SCALE GENOMIC DNA]</scope>
    <source>
        <strain evidence="2 3">P124</strain>
    </source>
</reference>
<evidence type="ECO:0000313" key="2">
    <source>
        <dbReference type="EMBL" id="KAK4494637.1"/>
    </source>
</evidence>